<dbReference type="PANTHER" id="PTHR21666">
    <property type="entry name" value="PEPTIDASE-RELATED"/>
    <property type="match status" value="1"/>
</dbReference>
<keyword evidence="1" id="KW-0732">Signal</keyword>
<organism evidence="3 4">
    <name type="scientific">Pseudoalteromonas tetraodonis GFC</name>
    <dbReference type="NCBI Taxonomy" id="1315271"/>
    <lineage>
        <taxon>Bacteria</taxon>
        <taxon>Pseudomonadati</taxon>
        <taxon>Pseudomonadota</taxon>
        <taxon>Gammaproteobacteria</taxon>
        <taxon>Alteromonadales</taxon>
        <taxon>Pseudoalteromonadaceae</taxon>
        <taxon>Pseudoalteromonas</taxon>
    </lineage>
</organism>
<gene>
    <name evidence="3" type="ORF">GCM10007914_28620</name>
</gene>
<dbReference type="CDD" id="cd12797">
    <property type="entry name" value="M23_peptidase"/>
    <property type="match status" value="1"/>
</dbReference>
<dbReference type="PANTHER" id="PTHR21666:SF268">
    <property type="entry name" value="PEPTIDASE M23 DOMAIN-CONTAINING PROTEIN"/>
    <property type="match status" value="1"/>
</dbReference>
<dbReference type="Pfam" id="PF01551">
    <property type="entry name" value="Peptidase_M23"/>
    <property type="match status" value="1"/>
</dbReference>
<evidence type="ECO:0000256" key="1">
    <source>
        <dbReference type="SAM" id="SignalP"/>
    </source>
</evidence>
<protein>
    <recommendedName>
        <fullName evidence="2">M23ase beta-sheet core domain-containing protein</fullName>
    </recommendedName>
</protein>
<evidence type="ECO:0000259" key="2">
    <source>
        <dbReference type="Pfam" id="PF01551"/>
    </source>
</evidence>
<feature type="signal peptide" evidence="1">
    <location>
        <begin position="1"/>
        <end position="22"/>
    </location>
</feature>
<keyword evidence="4" id="KW-1185">Reference proteome</keyword>
<feature type="domain" description="M23ase beta-sheet core" evidence="2">
    <location>
        <begin position="52"/>
        <end position="139"/>
    </location>
</feature>
<proteinExistence type="predicted"/>
<comment type="caution">
    <text evidence="3">The sequence shown here is derived from an EMBL/GenBank/DDBJ whole genome shotgun (WGS) entry which is preliminary data.</text>
</comment>
<evidence type="ECO:0000313" key="4">
    <source>
        <dbReference type="Proteomes" id="UP001161408"/>
    </source>
</evidence>
<accession>A0AA37W5I4</accession>
<dbReference type="Gene3D" id="2.70.70.10">
    <property type="entry name" value="Glucose Permease (Domain IIA)"/>
    <property type="match status" value="1"/>
</dbReference>
<feature type="chain" id="PRO_5041372898" description="M23ase beta-sheet core domain-containing protein" evidence="1">
    <location>
        <begin position="23"/>
        <end position="169"/>
    </location>
</feature>
<reference evidence="3" key="1">
    <citation type="journal article" date="2014" name="Int. J. Syst. Evol. Microbiol.">
        <title>Complete genome sequence of Corynebacterium casei LMG S-19264T (=DSM 44701T), isolated from a smear-ripened cheese.</title>
        <authorList>
            <consortium name="US DOE Joint Genome Institute (JGI-PGF)"/>
            <person name="Walter F."/>
            <person name="Albersmeier A."/>
            <person name="Kalinowski J."/>
            <person name="Ruckert C."/>
        </authorList>
    </citation>
    <scope>NUCLEOTIDE SEQUENCE</scope>
    <source>
        <strain evidence="3">NBRC 103034</strain>
    </source>
</reference>
<dbReference type="InterPro" id="IPR050570">
    <property type="entry name" value="Cell_wall_metabolism_enzyme"/>
</dbReference>
<evidence type="ECO:0000313" key="3">
    <source>
        <dbReference type="EMBL" id="GLQ03981.1"/>
    </source>
</evidence>
<dbReference type="Proteomes" id="UP001161408">
    <property type="component" value="Unassembled WGS sequence"/>
</dbReference>
<dbReference type="SUPFAM" id="SSF51261">
    <property type="entry name" value="Duplicated hybrid motif"/>
    <property type="match status" value="1"/>
</dbReference>
<name>A0AA37W5I4_9GAMM</name>
<dbReference type="AlphaFoldDB" id="A0AA37W5I4"/>
<dbReference type="RefSeq" id="WP_096039030.1">
    <property type="nucleotide sequence ID" value="NZ_BJXY01000051.1"/>
</dbReference>
<sequence>MKKLRFLLVLLNAAFLVGMIIPDETVIPVEGATPNDWNHNTFWYEPWGSSVVHKGINIFGKKGTTTLSSSKGLVIYTGTISKCGNVVAVLGPKWRIHYYAHMDSYSVTTVTVVKTGSVIGVLGDSGNAQGKQQHIHYSILSIIPIPWLATTQTQGWKRMFFLNPHEMFI</sequence>
<reference evidence="3" key="2">
    <citation type="submission" date="2023-01" db="EMBL/GenBank/DDBJ databases">
        <title>Draft genome sequence of Pseudoalteromonas tetraodonis strain NBRC 103034.</title>
        <authorList>
            <person name="Sun Q."/>
            <person name="Mori K."/>
        </authorList>
    </citation>
    <scope>NUCLEOTIDE SEQUENCE</scope>
    <source>
        <strain evidence="3">NBRC 103034</strain>
    </source>
</reference>
<dbReference type="InterPro" id="IPR011055">
    <property type="entry name" value="Dup_hybrid_motif"/>
</dbReference>
<dbReference type="EMBL" id="BSNE01000020">
    <property type="protein sequence ID" value="GLQ03981.1"/>
    <property type="molecule type" value="Genomic_DNA"/>
</dbReference>
<dbReference type="GO" id="GO:0004222">
    <property type="term" value="F:metalloendopeptidase activity"/>
    <property type="evidence" value="ECO:0007669"/>
    <property type="project" value="TreeGrafter"/>
</dbReference>
<dbReference type="InterPro" id="IPR016047">
    <property type="entry name" value="M23ase_b-sheet_dom"/>
</dbReference>